<dbReference type="Gene3D" id="1.10.287.70">
    <property type="match status" value="1"/>
</dbReference>
<feature type="compositionally biased region" description="Low complexity" evidence="1">
    <location>
        <begin position="261"/>
        <end position="274"/>
    </location>
</feature>
<dbReference type="InterPro" id="IPR013099">
    <property type="entry name" value="K_chnl_dom"/>
</dbReference>
<evidence type="ECO:0000313" key="4">
    <source>
        <dbReference type="EMBL" id="CDH47245.1"/>
    </source>
</evidence>
<feature type="region of interest" description="Disordered" evidence="1">
    <location>
        <begin position="239"/>
        <end position="274"/>
    </location>
</feature>
<dbReference type="OrthoDB" id="9813518at2"/>
<feature type="transmembrane region" description="Helical" evidence="2">
    <location>
        <begin position="110"/>
        <end position="129"/>
    </location>
</feature>
<feature type="transmembrane region" description="Helical" evidence="2">
    <location>
        <begin position="207"/>
        <end position="228"/>
    </location>
</feature>
<keyword evidence="2" id="KW-0812">Transmembrane</keyword>
<feature type="compositionally biased region" description="Basic and acidic residues" evidence="1">
    <location>
        <begin position="240"/>
        <end position="260"/>
    </location>
</feature>
<organism evidence="4 5">
    <name type="scientific">Candidatus Contendobacter odensis Run_B_J11</name>
    <dbReference type="NCBI Taxonomy" id="1400861"/>
    <lineage>
        <taxon>Bacteria</taxon>
        <taxon>Pseudomonadati</taxon>
        <taxon>Pseudomonadota</taxon>
        <taxon>Gammaproteobacteria</taxon>
        <taxon>Candidatus Competibacteraceae</taxon>
        <taxon>Candidatus Contendibacter</taxon>
    </lineage>
</organism>
<feature type="transmembrane region" description="Helical" evidence="2">
    <location>
        <begin position="25"/>
        <end position="45"/>
    </location>
</feature>
<proteinExistence type="predicted"/>
<name>A0A7U7GF49_9GAMM</name>
<gene>
    <name evidence="4" type="ORF">BN874_770095</name>
</gene>
<dbReference type="Pfam" id="PF07885">
    <property type="entry name" value="Ion_trans_2"/>
    <property type="match status" value="1"/>
</dbReference>
<feature type="transmembrane region" description="Helical" evidence="2">
    <location>
        <begin position="138"/>
        <end position="160"/>
    </location>
</feature>
<dbReference type="SUPFAM" id="SSF81324">
    <property type="entry name" value="Voltage-gated potassium channels"/>
    <property type="match status" value="1"/>
</dbReference>
<dbReference type="EMBL" id="CBTK010000295">
    <property type="protein sequence ID" value="CDH47245.1"/>
    <property type="molecule type" value="Genomic_DNA"/>
</dbReference>
<dbReference type="AlphaFoldDB" id="A0A7U7GF49"/>
<evidence type="ECO:0000259" key="3">
    <source>
        <dbReference type="Pfam" id="PF07885"/>
    </source>
</evidence>
<sequence length="274" mass="29858">MPSIPSLKRRMATSRPAQNANDNSGVLRFSVAFFLVALVLLYVTAPFVEQFQGGVLIEAALMTLVLSTAVMAVGGHRRTLVWAMAFTVPAMAEKWLHYWWPDLLPPHVSMWTGLLGVGFIVLNLLRFILKAPRVNSEVLCAGVATYLLLGLLWAFAYILVAQINPDSFAFTVGPVASHSLKGFNSLYFSITTLATSSYGDIIPVSGIARMLAMMQSVVGMFYVTLLIARLVSLYSSQGLSEDRNDPIDNRLAEAVDKPESALDSLPSSDPVSSR</sequence>
<dbReference type="Proteomes" id="UP000019184">
    <property type="component" value="Unassembled WGS sequence"/>
</dbReference>
<evidence type="ECO:0000256" key="2">
    <source>
        <dbReference type="SAM" id="Phobius"/>
    </source>
</evidence>
<feature type="transmembrane region" description="Helical" evidence="2">
    <location>
        <begin position="51"/>
        <end position="73"/>
    </location>
</feature>
<feature type="domain" description="Potassium channel" evidence="3">
    <location>
        <begin position="177"/>
        <end position="233"/>
    </location>
</feature>
<keyword evidence="2" id="KW-0472">Membrane</keyword>
<reference evidence="4 5" key="1">
    <citation type="journal article" date="2014" name="ISME J.">
        <title>Candidatus Competibacter-lineage genomes retrieved from metagenomes reveal functional metabolic diversity.</title>
        <authorList>
            <person name="McIlroy S.J."/>
            <person name="Albertsen M."/>
            <person name="Andresen E.K."/>
            <person name="Saunders A.M."/>
            <person name="Kristiansen R."/>
            <person name="Stokholm-Bjerregaard M."/>
            <person name="Nielsen K.L."/>
            <person name="Nielsen P.H."/>
        </authorList>
    </citation>
    <scope>NUCLEOTIDE SEQUENCE [LARGE SCALE GENOMIC DNA]</scope>
    <source>
        <strain evidence="4 5">Run_B_J11</strain>
    </source>
</reference>
<evidence type="ECO:0000256" key="1">
    <source>
        <dbReference type="SAM" id="MobiDB-lite"/>
    </source>
</evidence>
<evidence type="ECO:0000313" key="5">
    <source>
        <dbReference type="Proteomes" id="UP000019184"/>
    </source>
</evidence>
<keyword evidence="2" id="KW-1133">Transmembrane helix</keyword>
<protein>
    <submittedName>
        <fullName evidence="4">Ion transport 2 domain protein</fullName>
    </submittedName>
</protein>
<comment type="caution">
    <text evidence="4">The sequence shown here is derived from an EMBL/GenBank/DDBJ whole genome shotgun (WGS) entry which is preliminary data.</text>
</comment>
<keyword evidence="5" id="KW-1185">Reference proteome</keyword>
<accession>A0A7U7GF49</accession>
<feature type="transmembrane region" description="Helical" evidence="2">
    <location>
        <begin position="80"/>
        <end position="98"/>
    </location>
</feature>